<accession>A0A7Y7IHA3</accession>
<comment type="similarity">
    <text evidence="2">Belongs to the glycosyl hydrolase 33 family.</text>
</comment>
<evidence type="ECO:0000259" key="7">
    <source>
        <dbReference type="Pfam" id="PF13088"/>
    </source>
</evidence>
<dbReference type="Pfam" id="PF13088">
    <property type="entry name" value="BNR_2"/>
    <property type="match status" value="1"/>
</dbReference>
<dbReference type="SUPFAM" id="SSF50939">
    <property type="entry name" value="Sialidases"/>
    <property type="match status" value="1"/>
</dbReference>
<dbReference type="InterPro" id="IPR036278">
    <property type="entry name" value="Sialidase_sf"/>
</dbReference>
<dbReference type="GO" id="GO:0005737">
    <property type="term" value="C:cytoplasm"/>
    <property type="evidence" value="ECO:0007669"/>
    <property type="project" value="TreeGrafter"/>
</dbReference>
<dbReference type="EMBL" id="JAAMFM010000015">
    <property type="protein sequence ID" value="NVM95444.1"/>
    <property type="molecule type" value="Genomic_DNA"/>
</dbReference>
<evidence type="ECO:0000313" key="9">
    <source>
        <dbReference type="EMBL" id="NVM95444.1"/>
    </source>
</evidence>
<dbReference type="Pfam" id="PF24346">
    <property type="entry name" value="DUF7507"/>
    <property type="match status" value="1"/>
</dbReference>
<dbReference type="InterPro" id="IPR018905">
    <property type="entry name" value="A-galactase_NEW3"/>
</dbReference>
<name>A0A7Y7IHA3_9MICC</name>
<dbReference type="AlphaFoldDB" id="A0A7Y7IHA3"/>
<keyword evidence="10" id="KW-1185">Reference proteome</keyword>
<dbReference type="CDD" id="cd15482">
    <property type="entry name" value="Sialidase_non-viral"/>
    <property type="match status" value="1"/>
</dbReference>
<evidence type="ECO:0000256" key="4">
    <source>
        <dbReference type="SAM" id="MobiDB-lite"/>
    </source>
</evidence>
<keyword evidence="5" id="KW-0732">Signal</keyword>
<dbReference type="GO" id="GO:0004308">
    <property type="term" value="F:exo-alpha-sialidase activity"/>
    <property type="evidence" value="ECO:0007669"/>
    <property type="project" value="UniProtKB-EC"/>
</dbReference>
<dbReference type="Pfam" id="PF10633">
    <property type="entry name" value="NPCBM_assoc"/>
    <property type="match status" value="1"/>
</dbReference>
<dbReference type="GO" id="GO:0006689">
    <property type="term" value="P:ganglioside catabolic process"/>
    <property type="evidence" value="ECO:0007669"/>
    <property type="project" value="TreeGrafter"/>
</dbReference>
<dbReference type="InterPro" id="IPR013783">
    <property type="entry name" value="Ig-like_fold"/>
</dbReference>
<dbReference type="PANTHER" id="PTHR10628">
    <property type="entry name" value="SIALIDASE"/>
    <property type="match status" value="1"/>
</dbReference>
<dbReference type="PANTHER" id="PTHR10628:SF30">
    <property type="entry name" value="EXO-ALPHA-SIALIDASE"/>
    <property type="match status" value="1"/>
</dbReference>
<evidence type="ECO:0000259" key="8">
    <source>
        <dbReference type="Pfam" id="PF24346"/>
    </source>
</evidence>
<dbReference type="InterPro" id="IPR055354">
    <property type="entry name" value="DUF7507"/>
</dbReference>
<evidence type="ECO:0000256" key="5">
    <source>
        <dbReference type="SAM" id="SignalP"/>
    </source>
</evidence>
<dbReference type="RefSeq" id="WP_176635173.1">
    <property type="nucleotide sequence ID" value="NZ_JAAMFM010000015.1"/>
</dbReference>
<dbReference type="Gene3D" id="2.60.40.10">
    <property type="entry name" value="Immunoglobulins"/>
    <property type="match status" value="1"/>
</dbReference>
<dbReference type="InterPro" id="IPR011040">
    <property type="entry name" value="Sialidase"/>
</dbReference>
<reference evidence="9 10" key="1">
    <citation type="submission" date="2020-02" db="EMBL/GenBank/DDBJ databases">
        <title>Genome sequence of strain AETb3-4.</title>
        <authorList>
            <person name="Gao J."/>
            <person name="Zhang X."/>
        </authorList>
    </citation>
    <scope>NUCLEOTIDE SEQUENCE [LARGE SCALE GENOMIC DNA]</scope>
    <source>
        <strain evidence="9 10">AETb3-4</strain>
    </source>
</reference>
<dbReference type="EC" id="3.2.1.18" evidence="3"/>
<dbReference type="GO" id="GO:0009313">
    <property type="term" value="P:oligosaccharide catabolic process"/>
    <property type="evidence" value="ECO:0007669"/>
    <property type="project" value="TreeGrafter"/>
</dbReference>
<comment type="caution">
    <text evidence="9">The sequence shown here is derived from an EMBL/GenBank/DDBJ whole genome shotgun (WGS) entry which is preliminary data.</text>
</comment>
<dbReference type="Gene3D" id="2.120.10.10">
    <property type="match status" value="1"/>
</dbReference>
<sequence length="896" mass="90953">MKSTEKLRRWKSGPRIAVAGALSAGLLATMVSPALGAVPAAVPAAAVPAAAPSYAEQVLASNGDNAIDPVLGRYYRIPALADLGNGVLLAAYDGRPDGGDSPSPNSIVQRRSTDGGRTWGAPTYIARGQVAAPGVLRYGFSDPSFVVDKETGTIFNFHVYSKDQGFAGSTFSNDDADRQVIGTEVSVSTDGGLSWSTDPANMPSLPVPAAYPAGSSYAGFAGPLLTSVAKPAGATVNGVANVGGVAGMFASSGEGIQLKYGQYKGRLIQQYAGKVKQADGSTVIQAYSVFSDDHGSTWRRGAFVGTGMDENKVVELSDGRVMLNSRDSANGGGRKVAISADGGASYGAVSYDSALVDPTNNAGLTRMFPDAAEGSAAAKVLLFSNANNRSSRSNGTVRYSCDNGATWSAGKQFKPGTMSYSTITALSDGSYGILYEGDSNTITFGKFNAGWVDAFCDAGLAAAPVTGSNGATVSASITVTNTSAAPIDGATATFAPQPGWEFGSAQLPSIPAGGQAVVTVPVTIPAYAKAGGTSITARATVLGHVLSASVPVTITGGATETIVGAAITGARNDAGRDLAANPYAAGDSVPYAFAVASTGNITEAVVPQSGNVAPFVPPGAGNCRFLTLAVWGSYNCTTPKHVVTAAEASNGFFVPVTTWQVTGTGAATQNYTITGDEVDLLVRNPQLTGTASVAWNDVDGDGFANAGDTVTTTVTVTNSGNVMLTDVAAPGAGSPVDALAPGESATFVSSRDVTADELAAGQVQASTVAATGHNGAKTTAAHLPVAALALPDVPAKPTFSPSLERANLKGQPPVELGLKDGKYSVGDTVTVHGAPARQWGYVYLNQHGQRFGWFLADAEGTITFTVPEGTKNGLDTLVLLDRDGGQVSFGAFHVTP</sequence>
<evidence type="ECO:0000256" key="1">
    <source>
        <dbReference type="ARBA" id="ARBA00000427"/>
    </source>
</evidence>
<dbReference type="InterPro" id="IPR026856">
    <property type="entry name" value="Sialidase_fam"/>
</dbReference>
<feature type="domain" description="Sialidase" evidence="7">
    <location>
        <begin position="282"/>
        <end position="432"/>
    </location>
</feature>
<dbReference type="GO" id="GO:0016020">
    <property type="term" value="C:membrane"/>
    <property type="evidence" value="ECO:0007669"/>
    <property type="project" value="TreeGrafter"/>
</dbReference>
<feature type="domain" description="Alpha-galactosidase NEW3" evidence="6">
    <location>
        <begin position="469"/>
        <end position="540"/>
    </location>
</feature>
<proteinExistence type="inferred from homology"/>
<feature type="chain" id="PRO_5031565692" description="exo-alpha-sialidase" evidence="5">
    <location>
        <begin position="37"/>
        <end position="896"/>
    </location>
</feature>
<evidence type="ECO:0000313" key="10">
    <source>
        <dbReference type="Proteomes" id="UP000543556"/>
    </source>
</evidence>
<organism evidence="9 10">
    <name type="scientific">Arthrobacter wenxiniae</name>
    <dbReference type="NCBI Taxonomy" id="2713570"/>
    <lineage>
        <taxon>Bacteria</taxon>
        <taxon>Bacillati</taxon>
        <taxon>Actinomycetota</taxon>
        <taxon>Actinomycetes</taxon>
        <taxon>Micrococcales</taxon>
        <taxon>Micrococcaceae</taxon>
        <taxon>Arthrobacter</taxon>
    </lineage>
</organism>
<gene>
    <name evidence="9" type="ORF">G6034_11050</name>
</gene>
<feature type="signal peptide" evidence="5">
    <location>
        <begin position="1"/>
        <end position="36"/>
    </location>
</feature>
<evidence type="ECO:0000256" key="3">
    <source>
        <dbReference type="ARBA" id="ARBA00012733"/>
    </source>
</evidence>
<feature type="region of interest" description="Disordered" evidence="4">
    <location>
        <begin position="95"/>
        <end position="119"/>
    </location>
</feature>
<protein>
    <recommendedName>
        <fullName evidence="3">exo-alpha-sialidase</fullName>
        <ecNumber evidence="3">3.2.1.18</ecNumber>
    </recommendedName>
</protein>
<comment type="catalytic activity">
    <reaction evidence="1">
        <text>Hydrolysis of alpha-(2-&gt;3)-, alpha-(2-&gt;6)-, alpha-(2-&gt;8)- glycosidic linkages of terminal sialic acid residues in oligosaccharides, glycoproteins, glycolipids, colominic acid and synthetic substrates.</text>
        <dbReference type="EC" id="3.2.1.18"/>
    </reaction>
</comment>
<dbReference type="Proteomes" id="UP000543556">
    <property type="component" value="Unassembled WGS sequence"/>
</dbReference>
<evidence type="ECO:0000259" key="6">
    <source>
        <dbReference type="Pfam" id="PF10633"/>
    </source>
</evidence>
<feature type="domain" description="DUF7507" evidence="8">
    <location>
        <begin position="699"/>
        <end position="776"/>
    </location>
</feature>
<evidence type="ECO:0000256" key="2">
    <source>
        <dbReference type="ARBA" id="ARBA00009348"/>
    </source>
</evidence>